<dbReference type="GO" id="GO:0005509">
    <property type="term" value="F:calcium ion binding"/>
    <property type="evidence" value="ECO:0007669"/>
    <property type="project" value="InterPro"/>
</dbReference>
<evidence type="ECO:0000256" key="1">
    <source>
        <dbReference type="SAM" id="Coils"/>
    </source>
</evidence>
<evidence type="ECO:0000256" key="2">
    <source>
        <dbReference type="SAM" id="MobiDB-lite"/>
    </source>
</evidence>
<proteinExistence type="predicted"/>
<gene>
    <name evidence="4" type="ORF">TrCOL_g7679</name>
</gene>
<reference evidence="5" key="1">
    <citation type="journal article" date="2023" name="Commun. Biol.">
        <title>Genome analysis of Parmales, the sister group of diatoms, reveals the evolutionary specialization of diatoms from phago-mixotrophs to photoautotrophs.</title>
        <authorList>
            <person name="Ban H."/>
            <person name="Sato S."/>
            <person name="Yoshikawa S."/>
            <person name="Yamada K."/>
            <person name="Nakamura Y."/>
            <person name="Ichinomiya M."/>
            <person name="Sato N."/>
            <person name="Blanc-Mathieu R."/>
            <person name="Endo H."/>
            <person name="Kuwata A."/>
            <person name="Ogata H."/>
        </authorList>
    </citation>
    <scope>NUCLEOTIDE SEQUENCE [LARGE SCALE GENOMIC DNA]</scope>
</reference>
<name>A0A9W7LCU0_9STRA</name>
<feature type="coiled-coil region" evidence="1">
    <location>
        <begin position="534"/>
        <end position="575"/>
    </location>
</feature>
<feature type="compositionally biased region" description="Basic residues" evidence="2">
    <location>
        <begin position="1"/>
        <end position="12"/>
    </location>
</feature>
<feature type="domain" description="EF-hand" evidence="3">
    <location>
        <begin position="85"/>
        <end position="120"/>
    </location>
</feature>
<dbReference type="PROSITE" id="PS50222">
    <property type="entry name" value="EF_HAND_2"/>
    <property type="match status" value="1"/>
</dbReference>
<dbReference type="OrthoDB" id="195301at2759"/>
<dbReference type="EMBL" id="BRYA01000234">
    <property type="protein sequence ID" value="GMI44982.1"/>
    <property type="molecule type" value="Genomic_DNA"/>
</dbReference>
<feature type="region of interest" description="Disordered" evidence="2">
    <location>
        <begin position="1"/>
        <end position="77"/>
    </location>
</feature>
<accession>A0A9W7LCU0</accession>
<dbReference type="InterPro" id="IPR002048">
    <property type="entry name" value="EF_hand_dom"/>
</dbReference>
<feature type="compositionally biased region" description="Basic and acidic residues" evidence="2">
    <location>
        <begin position="60"/>
        <end position="70"/>
    </location>
</feature>
<sequence length="583" mass="63564">MGSKAGSKKSKSGSKSDSSSRKSRSSSKSSDKKDKKDRSKSKDGNKSDSSGKSSKKDKKDKKDKAAKEGGESSVNAGAGINLSASTEFEAGMLFSKFDQTGSGLLDKNTFVQLFKEVEAKRLAAGVTTPSGGVGGTPPIPPSFMAGQLFEKYSTPSNGLDGERSMTVGDFERFVKERGVGSALNGGGKGVSFAGDKPIPVGFTAGQLFERFGDKASGQMRKSDFEKMIVETKMGDLGMGGMGSGGLGGVGEAEKAFNAANLYSRYKLDQSAGHVVEVRRATTTVNYTHYNETTGVPLTAEAAAAHVATGQTVTTLEDAYGKRLGRLSALAAQNLAPRREQLSQLRHLILQRSDEIKEVSLAIQKETMADLDGVLDRLKAAESMKQAALQQQLNECSAELESVDRLVEKITAGSEAAASAQGLSSYRGRRGQGEGEESNLGMIGFIQIYPELSSAIERTVNRYVNTRVEEVSDDLPREMAERNEVVRKTDKYEQALAVKDQMLWAMLKDKESWDTLMEDEKEMNREYAGEMGEWLNLTNSMSEELNRVREEHERERERWEDERELMKAELEGMRERMSLLGGLK</sequence>
<evidence type="ECO:0000313" key="5">
    <source>
        <dbReference type="Proteomes" id="UP001165065"/>
    </source>
</evidence>
<dbReference type="Proteomes" id="UP001165065">
    <property type="component" value="Unassembled WGS sequence"/>
</dbReference>
<dbReference type="AlphaFoldDB" id="A0A9W7LCU0"/>
<keyword evidence="5" id="KW-1185">Reference proteome</keyword>
<feature type="compositionally biased region" description="Basic and acidic residues" evidence="2">
    <location>
        <begin position="29"/>
        <end position="46"/>
    </location>
</feature>
<evidence type="ECO:0000313" key="4">
    <source>
        <dbReference type="EMBL" id="GMI44982.1"/>
    </source>
</evidence>
<organism evidence="4 5">
    <name type="scientific">Triparma columacea</name>
    <dbReference type="NCBI Taxonomy" id="722753"/>
    <lineage>
        <taxon>Eukaryota</taxon>
        <taxon>Sar</taxon>
        <taxon>Stramenopiles</taxon>
        <taxon>Ochrophyta</taxon>
        <taxon>Bolidophyceae</taxon>
        <taxon>Parmales</taxon>
        <taxon>Triparmaceae</taxon>
        <taxon>Triparma</taxon>
    </lineage>
</organism>
<protein>
    <recommendedName>
        <fullName evidence="3">EF-hand domain-containing protein</fullName>
    </recommendedName>
</protein>
<keyword evidence="1" id="KW-0175">Coiled coil</keyword>
<comment type="caution">
    <text evidence="4">The sequence shown here is derived from an EMBL/GenBank/DDBJ whole genome shotgun (WGS) entry which is preliminary data.</text>
</comment>
<evidence type="ECO:0000259" key="3">
    <source>
        <dbReference type="PROSITE" id="PS50222"/>
    </source>
</evidence>